<dbReference type="InterPro" id="IPR011989">
    <property type="entry name" value="ARM-like"/>
</dbReference>
<proteinExistence type="predicted"/>
<dbReference type="AlphaFoldDB" id="A5AY26"/>
<dbReference type="EMBL" id="AM439815">
    <property type="protein sequence ID" value="CAN80556.1"/>
    <property type="molecule type" value="Genomic_DNA"/>
</dbReference>
<gene>
    <name evidence="1" type="ORF">VITISV_034249</name>
</gene>
<dbReference type="OrthoDB" id="514777at2759"/>
<reference evidence="1" key="1">
    <citation type="journal article" date="2007" name="PLoS ONE">
        <title>The first genome sequence of an elite grapevine cultivar (Pinot noir Vitis vinifera L.): coping with a highly heterozygous genome.</title>
        <authorList>
            <person name="Velasco R."/>
            <person name="Zharkikh A."/>
            <person name="Troggio M."/>
            <person name="Cartwright D.A."/>
            <person name="Cestaro A."/>
            <person name="Pruss D."/>
            <person name="Pindo M."/>
            <person name="FitzGerald L.M."/>
            <person name="Vezzulli S."/>
            <person name="Reid J."/>
            <person name="Malacarne G."/>
            <person name="Iliev D."/>
            <person name="Coppola G."/>
            <person name="Wardell B."/>
            <person name="Micheletti D."/>
            <person name="Macalma T."/>
            <person name="Facci M."/>
            <person name="Mitchell J.T."/>
            <person name="Perazzolli M."/>
            <person name="Eldredge G."/>
            <person name="Gatto P."/>
            <person name="Oyzerski R."/>
            <person name="Moretto M."/>
            <person name="Gutin N."/>
            <person name="Stefanini M."/>
            <person name="Chen Y."/>
            <person name="Segala C."/>
            <person name="Davenport C."/>
            <person name="Dematte L."/>
            <person name="Mraz A."/>
            <person name="Battilana J."/>
            <person name="Stormo K."/>
            <person name="Costa F."/>
            <person name="Tao Q."/>
            <person name="Si-Ammour A."/>
            <person name="Harkins T."/>
            <person name="Lackey A."/>
            <person name="Perbost C."/>
            <person name="Taillon B."/>
            <person name="Stella A."/>
            <person name="Solovyev V."/>
            <person name="Fawcett J.A."/>
            <person name="Sterck L."/>
            <person name="Vandepoele K."/>
            <person name="Grando S.M."/>
            <person name="Toppo S."/>
            <person name="Moser C."/>
            <person name="Lanchbury J."/>
            <person name="Bogden R."/>
            <person name="Skolnick M."/>
            <person name="Sgaramella V."/>
            <person name="Bhatnagar S.K."/>
            <person name="Fontana P."/>
            <person name="Gutin A."/>
            <person name="Van de Peer Y."/>
            <person name="Salamini F."/>
            <person name="Viola R."/>
        </authorList>
    </citation>
    <scope>NUCLEOTIDE SEQUENCE</scope>
</reference>
<dbReference type="ExpressionAtlas" id="A5AY26">
    <property type="expression patterns" value="baseline and differential"/>
</dbReference>
<evidence type="ECO:0000313" key="1">
    <source>
        <dbReference type="EMBL" id="CAN80556.1"/>
    </source>
</evidence>
<accession>A5AY26</accession>
<protein>
    <submittedName>
        <fullName evidence="1">Uncharacterized protein</fullName>
    </submittedName>
</protein>
<name>A5AY26_VITVI</name>
<organism evidence="1">
    <name type="scientific">Vitis vinifera</name>
    <name type="common">Grape</name>
    <dbReference type="NCBI Taxonomy" id="29760"/>
    <lineage>
        <taxon>Eukaryota</taxon>
        <taxon>Viridiplantae</taxon>
        <taxon>Streptophyta</taxon>
        <taxon>Embryophyta</taxon>
        <taxon>Tracheophyta</taxon>
        <taxon>Spermatophyta</taxon>
        <taxon>Magnoliopsida</taxon>
        <taxon>eudicotyledons</taxon>
        <taxon>Gunneridae</taxon>
        <taxon>Pentapetalae</taxon>
        <taxon>rosids</taxon>
        <taxon>Vitales</taxon>
        <taxon>Vitaceae</taxon>
        <taxon>Viteae</taxon>
        <taxon>Vitis</taxon>
    </lineage>
</organism>
<dbReference type="Gene3D" id="1.25.10.10">
    <property type="entry name" value="Leucine-rich Repeat Variant"/>
    <property type="match status" value="1"/>
</dbReference>
<sequence length="453" mass="50817">MVLSHHMIFLSVPTQELSPSALAGIETLLHARLDMKTTVGDSQGRNARRFSYIGTLRIARRKWNSLKLRAIGMMLCLSISNTCACILERSSHEPKRKFTSKAKKSAQSVPPVAPRISLHCSAASFHPQVGPPVTVTHAVPALSPLPSHIQLAATASPIIGTQHLDAGNSVKEQELSLLLKPLSLFLRQHLFVLLKNHRLPPRSNPVDPHRKNVSLLEEYFSVRIFDEALQRVDELRSPTSHMATGCSDGTLKLWRSNSFRSSSPHFLWELVALPALFVYGSCFIQQKLETATVDEKTKIFPEIVHILILRWLMSLTHMAQSQREIQRKALTSELTGHVPPLSLQNATTALPEDESRKFEPVKSGGAQVRSNKQGFGFSLVKRFYNFITKLKTIWQKGMQMWEELEDQYLSELSKPNKVKSRLQNMGLDGLVVIGRVDSDTNACLLAENSRTLW</sequence>